<evidence type="ECO:0000256" key="1">
    <source>
        <dbReference type="ARBA" id="ARBA00022849"/>
    </source>
</evidence>
<keyword evidence="4" id="KW-0804">Transcription</keyword>
<reference evidence="6 7" key="1">
    <citation type="journal article" date="2022" name="Environ. Microbiol. Rep.">
        <title>Eco-phylogenetic analyses reveal divergent evolution of vitamin B12 metabolism in the marine bacterial family 'Psychromonadaceae'.</title>
        <authorList>
            <person name="Jin X."/>
            <person name="Yang Y."/>
            <person name="Cao H."/>
            <person name="Gao B."/>
            <person name="Zhao Z."/>
        </authorList>
    </citation>
    <scope>NUCLEOTIDE SEQUENCE [LARGE SCALE GENOMIC DNA]</scope>
    <source>
        <strain evidence="6 7">MKS20</strain>
    </source>
</reference>
<feature type="domain" description="HTH arsR-type" evidence="5">
    <location>
        <begin position="1"/>
        <end position="93"/>
    </location>
</feature>
<dbReference type="InterPro" id="IPR036388">
    <property type="entry name" value="WH-like_DNA-bd_sf"/>
</dbReference>
<comment type="caution">
    <text evidence="6">The sequence shown here is derived from an EMBL/GenBank/DDBJ whole genome shotgun (WGS) entry which is preliminary data.</text>
</comment>
<dbReference type="SUPFAM" id="SSF46785">
    <property type="entry name" value="Winged helix' DNA-binding domain"/>
    <property type="match status" value="1"/>
</dbReference>
<name>A0ABS8WC14_9GAMM</name>
<keyword evidence="2" id="KW-0805">Transcription regulation</keyword>
<dbReference type="InterPro" id="IPR001845">
    <property type="entry name" value="HTH_ArsR_DNA-bd_dom"/>
</dbReference>
<keyword evidence="7" id="KW-1185">Reference proteome</keyword>
<keyword evidence="1" id="KW-0059">Arsenical resistance</keyword>
<organism evidence="6 7">
    <name type="scientific">Motilimonas cestriensis</name>
    <dbReference type="NCBI Taxonomy" id="2742685"/>
    <lineage>
        <taxon>Bacteria</taxon>
        <taxon>Pseudomonadati</taxon>
        <taxon>Pseudomonadota</taxon>
        <taxon>Gammaproteobacteria</taxon>
        <taxon>Alteromonadales</taxon>
        <taxon>Alteromonadales genera incertae sedis</taxon>
        <taxon>Motilimonas</taxon>
    </lineage>
</organism>
<evidence type="ECO:0000313" key="7">
    <source>
        <dbReference type="Proteomes" id="UP001201273"/>
    </source>
</evidence>
<dbReference type="RefSeq" id="WP_233053511.1">
    <property type="nucleotide sequence ID" value="NZ_JAIMJA010000013.1"/>
</dbReference>
<gene>
    <name evidence="6" type="ORF">K6Y31_13625</name>
</gene>
<dbReference type="PRINTS" id="PR00778">
    <property type="entry name" value="HTHARSR"/>
</dbReference>
<dbReference type="PANTHER" id="PTHR33154:SF18">
    <property type="entry name" value="ARSENICAL RESISTANCE OPERON REPRESSOR"/>
    <property type="match status" value="1"/>
</dbReference>
<dbReference type="InterPro" id="IPR036390">
    <property type="entry name" value="WH_DNA-bd_sf"/>
</dbReference>
<dbReference type="EMBL" id="JAIMJA010000013">
    <property type="protein sequence ID" value="MCE2595847.1"/>
    <property type="molecule type" value="Genomic_DNA"/>
</dbReference>
<evidence type="ECO:0000256" key="4">
    <source>
        <dbReference type="ARBA" id="ARBA00023163"/>
    </source>
</evidence>
<dbReference type="PANTHER" id="PTHR33154">
    <property type="entry name" value="TRANSCRIPTIONAL REGULATOR, ARSR FAMILY"/>
    <property type="match status" value="1"/>
</dbReference>
<evidence type="ECO:0000259" key="5">
    <source>
        <dbReference type="PROSITE" id="PS50987"/>
    </source>
</evidence>
<dbReference type="InterPro" id="IPR051081">
    <property type="entry name" value="HTH_MetalResp_TranReg"/>
</dbReference>
<dbReference type="Proteomes" id="UP001201273">
    <property type="component" value="Unassembled WGS sequence"/>
</dbReference>
<proteinExistence type="predicted"/>
<evidence type="ECO:0000256" key="3">
    <source>
        <dbReference type="ARBA" id="ARBA00023125"/>
    </source>
</evidence>
<dbReference type="InterPro" id="IPR011991">
    <property type="entry name" value="ArsR-like_HTH"/>
</dbReference>
<dbReference type="NCBIfam" id="NF033788">
    <property type="entry name" value="HTH_metalloreg"/>
    <property type="match status" value="1"/>
</dbReference>
<evidence type="ECO:0000313" key="6">
    <source>
        <dbReference type="EMBL" id="MCE2595847.1"/>
    </source>
</evidence>
<evidence type="ECO:0000256" key="2">
    <source>
        <dbReference type="ARBA" id="ARBA00023015"/>
    </source>
</evidence>
<dbReference type="PROSITE" id="PS50987">
    <property type="entry name" value="HTH_ARSR_2"/>
    <property type="match status" value="1"/>
</dbReference>
<accession>A0ABS8WC14</accession>
<protein>
    <submittedName>
        <fullName evidence="6">Metalloregulator ArsR/SmtB family transcription factor</fullName>
    </submittedName>
</protein>
<sequence length="110" mass="12823">MFEHEYLKLLGDETRICCLLLIYNKKVMCVCELTETLQLSQPKISRHLALLRQAGILTSERKGQWVYYQLAVDLPPWFYDLLQQLIESGTLQKSYHVDVTRLNTANVCCD</sequence>
<dbReference type="CDD" id="cd00090">
    <property type="entry name" value="HTH_ARSR"/>
    <property type="match status" value="1"/>
</dbReference>
<dbReference type="SMART" id="SM00418">
    <property type="entry name" value="HTH_ARSR"/>
    <property type="match status" value="1"/>
</dbReference>
<keyword evidence="3" id="KW-0238">DNA-binding</keyword>
<dbReference type="Pfam" id="PF01022">
    <property type="entry name" value="HTH_5"/>
    <property type="match status" value="1"/>
</dbReference>
<dbReference type="Gene3D" id="1.10.10.10">
    <property type="entry name" value="Winged helix-like DNA-binding domain superfamily/Winged helix DNA-binding domain"/>
    <property type="match status" value="1"/>
</dbReference>